<dbReference type="Proteomes" id="UP001153620">
    <property type="component" value="Chromosome 1"/>
</dbReference>
<evidence type="ECO:0000256" key="1">
    <source>
        <dbReference type="SAM" id="SignalP"/>
    </source>
</evidence>
<sequence length="185" mass="20551">MVLYKILLTISLITVVYSLPFDDSKEKNSTEERGFSVNDIFKQINVILEQNIQSAIGDSSVEIGDNFTSGNKNGGVQITVEKFEYGVDKFPVTFQPDHDDDSLEDDDVVPLEGDYDETFIFKEICYDTDDESNSAYSTDTTTISPQDIEALTDKSLPANSQSPITVSKEKKLLSDVAEEPILITV</sequence>
<dbReference type="EMBL" id="OU895877">
    <property type="protein sequence ID" value="CAG9800368.1"/>
    <property type="molecule type" value="Genomic_DNA"/>
</dbReference>
<keyword evidence="3" id="KW-1185">Reference proteome</keyword>
<evidence type="ECO:0000313" key="2">
    <source>
        <dbReference type="EMBL" id="CAG9800368.1"/>
    </source>
</evidence>
<organism evidence="2 3">
    <name type="scientific">Chironomus riparius</name>
    <dbReference type="NCBI Taxonomy" id="315576"/>
    <lineage>
        <taxon>Eukaryota</taxon>
        <taxon>Metazoa</taxon>
        <taxon>Ecdysozoa</taxon>
        <taxon>Arthropoda</taxon>
        <taxon>Hexapoda</taxon>
        <taxon>Insecta</taxon>
        <taxon>Pterygota</taxon>
        <taxon>Neoptera</taxon>
        <taxon>Endopterygota</taxon>
        <taxon>Diptera</taxon>
        <taxon>Nematocera</taxon>
        <taxon>Chironomoidea</taxon>
        <taxon>Chironomidae</taxon>
        <taxon>Chironominae</taxon>
        <taxon>Chironomus</taxon>
    </lineage>
</organism>
<protein>
    <submittedName>
        <fullName evidence="2">Uncharacterized protein</fullName>
    </submittedName>
</protein>
<keyword evidence="1" id="KW-0732">Signal</keyword>
<feature type="signal peptide" evidence="1">
    <location>
        <begin position="1"/>
        <end position="18"/>
    </location>
</feature>
<feature type="chain" id="PRO_5040146249" evidence="1">
    <location>
        <begin position="19"/>
        <end position="185"/>
    </location>
</feature>
<dbReference type="AlphaFoldDB" id="A0A9N9RPL7"/>
<evidence type="ECO:0000313" key="3">
    <source>
        <dbReference type="Proteomes" id="UP001153620"/>
    </source>
</evidence>
<accession>A0A9N9RPL7</accession>
<reference evidence="2" key="1">
    <citation type="submission" date="2022-01" db="EMBL/GenBank/DDBJ databases">
        <authorList>
            <person name="King R."/>
        </authorList>
    </citation>
    <scope>NUCLEOTIDE SEQUENCE</scope>
</reference>
<name>A0A9N9RPL7_9DIPT</name>
<reference evidence="2" key="2">
    <citation type="submission" date="2022-10" db="EMBL/GenBank/DDBJ databases">
        <authorList>
            <consortium name="ENA_rothamsted_submissions"/>
            <consortium name="culmorum"/>
            <person name="King R."/>
        </authorList>
    </citation>
    <scope>NUCLEOTIDE SEQUENCE</scope>
</reference>
<gene>
    <name evidence="2" type="ORF">CHIRRI_LOCUS3311</name>
</gene>
<proteinExistence type="predicted"/>